<feature type="domain" description="DUF397" evidence="2">
    <location>
        <begin position="8"/>
        <end position="60"/>
    </location>
</feature>
<feature type="region of interest" description="Disordered" evidence="1">
    <location>
        <begin position="1"/>
        <end position="35"/>
    </location>
</feature>
<protein>
    <recommendedName>
        <fullName evidence="2">DUF397 domain-containing protein</fullName>
    </recommendedName>
</protein>
<accession>A0A7K0BQI5</accession>
<proteinExistence type="predicted"/>
<dbReference type="Pfam" id="PF04149">
    <property type="entry name" value="DUF397"/>
    <property type="match status" value="1"/>
</dbReference>
<keyword evidence="4" id="KW-1185">Reference proteome</keyword>
<name>A0A7K0BQI5_9ACTN</name>
<comment type="caution">
    <text evidence="3">The sequence shown here is derived from an EMBL/GenBank/DDBJ whole genome shotgun (WGS) entry which is preliminary data.</text>
</comment>
<dbReference type="InterPro" id="IPR007278">
    <property type="entry name" value="DUF397"/>
</dbReference>
<dbReference type="RefSeq" id="WP_153531371.1">
    <property type="nucleotide sequence ID" value="NZ_WEGH01000001.1"/>
</dbReference>
<dbReference type="AlphaFoldDB" id="A0A7K0BQI5"/>
<evidence type="ECO:0000256" key="1">
    <source>
        <dbReference type="SAM" id="MobiDB-lite"/>
    </source>
</evidence>
<evidence type="ECO:0000259" key="2">
    <source>
        <dbReference type="Pfam" id="PF04149"/>
    </source>
</evidence>
<gene>
    <name evidence="3" type="ORF">ACRB68_14850</name>
</gene>
<reference evidence="3 4" key="1">
    <citation type="submission" date="2019-10" db="EMBL/GenBank/DDBJ databases">
        <title>Actinomadura rubteroloni sp. nov. and Actinomadura macrotermitis sp. nov., isolated from the gut of fungus growing-termite Macrotermes natalensis.</title>
        <authorList>
            <person name="Benndorf R."/>
            <person name="Martin K."/>
            <person name="Kuefner M."/>
            <person name="De Beer W."/>
            <person name="Kaster A.-K."/>
            <person name="Vollmers J."/>
            <person name="Poulsen M."/>
            <person name="Beemelmanns C."/>
        </authorList>
    </citation>
    <scope>NUCLEOTIDE SEQUENCE [LARGE SCALE GENOMIC DNA]</scope>
    <source>
        <strain evidence="3 4">RB68</strain>
    </source>
</reference>
<sequence>MAEFSASNWRKASYSGSEHGGCVEAGSDHGQVGIRDTTNRAGGAIVIETERFRGILEAVRAGMLDL</sequence>
<feature type="compositionally biased region" description="Polar residues" evidence="1">
    <location>
        <begin position="1"/>
        <end position="16"/>
    </location>
</feature>
<dbReference type="OrthoDB" id="3480599at2"/>
<organism evidence="3 4">
    <name type="scientific">Actinomadura macrotermitis</name>
    <dbReference type="NCBI Taxonomy" id="2585200"/>
    <lineage>
        <taxon>Bacteria</taxon>
        <taxon>Bacillati</taxon>
        <taxon>Actinomycetota</taxon>
        <taxon>Actinomycetes</taxon>
        <taxon>Streptosporangiales</taxon>
        <taxon>Thermomonosporaceae</taxon>
        <taxon>Actinomadura</taxon>
    </lineage>
</organism>
<evidence type="ECO:0000313" key="3">
    <source>
        <dbReference type="EMBL" id="MQY03443.1"/>
    </source>
</evidence>
<evidence type="ECO:0000313" key="4">
    <source>
        <dbReference type="Proteomes" id="UP000487268"/>
    </source>
</evidence>
<dbReference type="EMBL" id="WEGH01000001">
    <property type="protein sequence ID" value="MQY03443.1"/>
    <property type="molecule type" value="Genomic_DNA"/>
</dbReference>
<dbReference type="Proteomes" id="UP000487268">
    <property type="component" value="Unassembled WGS sequence"/>
</dbReference>